<organism evidence="1 2">
    <name type="scientific">Trichinella nelsoni</name>
    <dbReference type="NCBI Taxonomy" id="6336"/>
    <lineage>
        <taxon>Eukaryota</taxon>
        <taxon>Metazoa</taxon>
        <taxon>Ecdysozoa</taxon>
        <taxon>Nematoda</taxon>
        <taxon>Enoplea</taxon>
        <taxon>Dorylaimia</taxon>
        <taxon>Trichinellida</taxon>
        <taxon>Trichinellidae</taxon>
        <taxon>Trichinella</taxon>
    </lineage>
</organism>
<evidence type="ECO:0000313" key="2">
    <source>
        <dbReference type="Proteomes" id="UP000054630"/>
    </source>
</evidence>
<gene>
    <name evidence="1" type="ORF">T07_12469</name>
</gene>
<dbReference type="EMBL" id="JYDL01000053">
    <property type="protein sequence ID" value="KRX19996.1"/>
    <property type="molecule type" value="Genomic_DNA"/>
</dbReference>
<evidence type="ECO:0000313" key="1">
    <source>
        <dbReference type="EMBL" id="KRX19996.1"/>
    </source>
</evidence>
<keyword evidence="2" id="KW-1185">Reference proteome</keyword>
<comment type="caution">
    <text evidence="1">The sequence shown here is derived from an EMBL/GenBank/DDBJ whole genome shotgun (WGS) entry which is preliminary data.</text>
</comment>
<proteinExistence type="predicted"/>
<accession>A0A0V0RZU0</accession>
<dbReference type="Proteomes" id="UP000054630">
    <property type="component" value="Unassembled WGS sequence"/>
</dbReference>
<protein>
    <submittedName>
        <fullName evidence="1">Uncharacterized protein</fullName>
    </submittedName>
</protein>
<dbReference type="AlphaFoldDB" id="A0A0V0RZU0"/>
<sequence length="73" mass="8431">MWCTVFDSTNPVCSAEYHGKEQLSLPDSDSSPELTLILRLSVRANFQLFELMLIFQHKISANSLRHYTAAFFY</sequence>
<name>A0A0V0RZU0_9BILA</name>
<reference evidence="1 2" key="1">
    <citation type="submission" date="2015-01" db="EMBL/GenBank/DDBJ databases">
        <title>Evolution of Trichinella species and genotypes.</title>
        <authorList>
            <person name="Korhonen P.K."/>
            <person name="Edoardo P."/>
            <person name="Giuseppe L.R."/>
            <person name="Gasser R.B."/>
        </authorList>
    </citation>
    <scope>NUCLEOTIDE SEQUENCE [LARGE SCALE GENOMIC DNA]</scope>
    <source>
        <strain evidence="1">ISS37</strain>
    </source>
</reference>